<sequence length="45" mass="5525">MSIICISKKLWFLLWSLRWRRRLTIIPNHKGMLPCVSSTRKKNRR</sequence>
<protein>
    <submittedName>
        <fullName evidence="1">Uncharacterized protein</fullName>
    </submittedName>
</protein>
<proteinExistence type="predicted"/>
<reference evidence="1" key="1">
    <citation type="submission" date="2018-11" db="EMBL/GenBank/DDBJ databases">
        <authorList>
            <consortium name="Genoscope - CEA"/>
            <person name="William W."/>
        </authorList>
    </citation>
    <scope>NUCLEOTIDE SEQUENCE</scope>
</reference>
<name>A0A3P6F3M0_BRAOL</name>
<evidence type="ECO:0000313" key="1">
    <source>
        <dbReference type="EMBL" id="VDD47008.1"/>
    </source>
</evidence>
<dbReference type="EMBL" id="LR031877">
    <property type="protein sequence ID" value="VDD47008.1"/>
    <property type="molecule type" value="Genomic_DNA"/>
</dbReference>
<gene>
    <name evidence="1" type="ORF">BOLC5T34555H</name>
</gene>
<dbReference type="AlphaFoldDB" id="A0A3P6F3M0"/>
<organism evidence="1">
    <name type="scientific">Brassica oleracea</name>
    <name type="common">Wild cabbage</name>
    <dbReference type="NCBI Taxonomy" id="3712"/>
    <lineage>
        <taxon>Eukaryota</taxon>
        <taxon>Viridiplantae</taxon>
        <taxon>Streptophyta</taxon>
        <taxon>Embryophyta</taxon>
        <taxon>Tracheophyta</taxon>
        <taxon>Spermatophyta</taxon>
        <taxon>Magnoliopsida</taxon>
        <taxon>eudicotyledons</taxon>
        <taxon>Gunneridae</taxon>
        <taxon>Pentapetalae</taxon>
        <taxon>rosids</taxon>
        <taxon>malvids</taxon>
        <taxon>Brassicales</taxon>
        <taxon>Brassicaceae</taxon>
        <taxon>Brassiceae</taxon>
        <taxon>Brassica</taxon>
    </lineage>
</organism>
<accession>A0A3P6F3M0</accession>